<dbReference type="InterPro" id="IPR044642">
    <property type="entry name" value="PTHR15588"/>
</dbReference>
<dbReference type="GO" id="GO:0006397">
    <property type="term" value="P:mRNA processing"/>
    <property type="evidence" value="ECO:0007669"/>
    <property type="project" value="UniProtKB-UniRule"/>
</dbReference>
<comment type="subunit">
    <text evidence="11">Component of the heptameric LSM1-LSM7 complex that forms a seven-membered ring structure with a donut shape.</text>
</comment>
<keyword evidence="6" id="KW-0508">mRNA splicing</keyword>
<evidence type="ECO:0000256" key="9">
    <source>
        <dbReference type="ARBA" id="ARBA00062159"/>
    </source>
</evidence>
<proteinExistence type="inferred from homology"/>
<dbReference type="GO" id="GO:0003729">
    <property type="term" value="F:mRNA binding"/>
    <property type="evidence" value="ECO:0007669"/>
    <property type="project" value="TreeGrafter"/>
</dbReference>
<dbReference type="PANTHER" id="PTHR15588:SF8">
    <property type="entry name" value="U6 SNRNA-ASSOCIATED SM-LIKE PROTEIN LSM1"/>
    <property type="match status" value="1"/>
</dbReference>
<dbReference type="PROSITE" id="PS52002">
    <property type="entry name" value="SM"/>
    <property type="match status" value="1"/>
</dbReference>
<dbReference type="OMA" id="DQFANLM"/>
<organism evidence="13 14">
    <name type="scientific">Allomyces macrogynus (strain ATCC 38327)</name>
    <name type="common">Allomyces javanicus var. macrogynus</name>
    <dbReference type="NCBI Taxonomy" id="578462"/>
    <lineage>
        <taxon>Eukaryota</taxon>
        <taxon>Fungi</taxon>
        <taxon>Fungi incertae sedis</taxon>
        <taxon>Blastocladiomycota</taxon>
        <taxon>Blastocladiomycetes</taxon>
        <taxon>Blastocladiales</taxon>
        <taxon>Blastocladiaceae</taxon>
        <taxon>Allomyces</taxon>
    </lineage>
</organism>
<evidence type="ECO:0000256" key="8">
    <source>
        <dbReference type="ARBA" id="ARBA00056858"/>
    </source>
</evidence>
<evidence type="ECO:0000256" key="6">
    <source>
        <dbReference type="ARBA" id="ARBA00023187"/>
    </source>
</evidence>
<comment type="subunit">
    <text evidence="9">Interacts with SLBP; interaction with SLBP occurs when histone mRNA is being rapidly degraded during the S phase. LSm subunits form a heteromer with a donut shape.</text>
</comment>
<dbReference type="InterPro" id="IPR010920">
    <property type="entry name" value="LSM_dom_sf"/>
</dbReference>
<dbReference type="SUPFAM" id="SSF50182">
    <property type="entry name" value="Sm-like ribonucleoproteins"/>
    <property type="match status" value="1"/>
</dbReference>
<dbReference type="AlphaFoldDB" id="A0A0L0SAY1"/>
<dbReference type="GO" id="GO:1990904">
    <property type="term" value="C:ribonucleoprotein complex"/>
    <property type="evidence" value="ECO:0007669"/>
    <property type="project" value="UniProtKB-KW"/>
</dbReference>
<dbReference type="EMBL" id="GG745335">
    <property type="protein sequence ID" value="KNE59733.1"/>
    <property type="molecule type" value="Genomic_DNA"/>
</dbReference>
<keyword evidence="14" id="KW-1185">Reference proteome</keyword>
<dbReference type="CDD" id="cd01728">
    <property type="entry name" value="LSm1"/>
    <property type="match status" value="1"/>
</dbReference>
<reference evidence="14" key="2">
    <citation type="submission" date="2009-11" db="EMBL/GenBank/DDBJ databases">
        <title>The Genome Sequence of Allomyces macrogynus strain ATCC 38327.</title>
        <authorList>
            <consortium name="The Broad Institute Genome Sequencing Platform"/>
            <person name="Russ C."/>
            <person name="Cuomo C."/>
            <person name="Shea T."/>
            <person name="Young S.K."/>
            <person name="Zeng Q."/>
            <person name="Koehrsen M."/>
            <person name="Haas B."/>
            <person name="Borodovsky M."/>
            <person name="Guigo R."/>
            <person name="Alvarado L."/>
            <person name="Berlin A."/>
            <person name="Borenstein D."/>
            <person name="Chen Z."/>
            <person name="Engels R."/>
            <person name="Freedman E."/>
            <person name="Gellesch M."/>
            <person name="Goldberg J."/>
            <person name="Griggs A."/>
            <person name="Gujja S."/>
            <person name="Heiman D."/>
            <person name="Hepburn T."/>
            <person name="Howarth C."/>
            <person name="Jen D."/>
            <person name="Larson L."/>
            <person name="Lewis B."/>
            <person name="Mehta T."/>
            <person name="Park D."/>
            <person name="Pearson M."/>
            <person name="Roberts A."/>
            <person name="Saif S."/>
            <person name="Shenoy N."/>
            <person name="Sisk P."/>
            <person name="Stolte C."/>
            <person name="Sykes S."/>
            <person name="Walk T."/>
            <person name="White J."/>
            <person name="Yandava C."/>
            <person name="Burger G."/>
            <person name="Gray M.W."/>
            <person name="Holland P.W.H."/>
            <person name="King N."/>
            <person name="Lang F.B.F."/>
            <person name="Roger A.J."/>
            <person name="Ruiz-Trillo I."/>
            <person name="Lander E."/>
            <person name="Nusbaum C."/>
        </authorList>
    </citation>
    <scope>NUCLEOTIDE SEQUENCE [LARGE SCALE GENOMIC DNA]</scope>
    <source>
        <strain evidence="14">ATCC 38327</strain>
    </source>
</reference>
<dbReference type="GO" id="GO:1990726">
    <property type="term" value="C:Lsm1-7-Pat1 complex"/>
    <property type="evidence" value="ECO:0007669"/>
    <property type="project" value="TreeGrafter"/>
</dbReference>
<evidence type="ECO:0000256" key="5">
    <source>
        <dbReference type="ARBA" id="ARBA00022884"/>
    </source>
</evidence>
<dbReference type="Gene3D" id="2.30.30.100">
    <property type="match status" value="1"/>
</dbReference>
<dbReference type="OrthoDB" id="10263346at2759"/>
<feature type="domain" description="Sm" evidence="12">
    <location>
        <begin position="4"/>
        <end position="79"/>
    </location>
</feature>
<comment type="subcellular location">
    <subcellularLocation>
        <location evidence="11">Cytoplasm</location>
    </subcellularLocation>
    <subcellularLocation>
        <location evidence="11">Cytoplasm</location>
        <location evidence="11">P-body</location>
    </subcellularLocation>
</comment>
<evidence type="ECO:0000256" key="2">
    <source>
        <dbReference type="ARBA" id="ARBA00022490"/>
    </source>
</evidence>
<sequence length="131" mass="14599">MVLPGSASLLDCIDKRLLVILRDGRNLTGILRSYDQFANLVFQDTIERIYAGDCYGDIPRGVFLVRGENVVLLGEIDGDREDAMPIREAPIEDVLSMQRTALDARQATLAIEAKALHAKGFCTDHDKNDMY</sequence>
<dbReference type="InterPro" id="IPR034104">
    <property type="entry name" value="Lsm1"/>
</dbReference>
<reference evidence="13 14" key="1">
    <citation type="submission" date="2009-11" db="EMBL/GenBank/DDBJ databases">
        <title>Annotation of Allomyces macrogynus ATCC 38327.</title>
        <authorList>
            <consortium name="The Broad Institute Genome Sequencing Platform"/>
            <person name="Russ C."/>
            <person name="Cuomo C."/>
            <person name="Burger G."/>
            <person name="Gray M.W."/>
            <person name="Holland P.W.H."/>
            <person name="King N."/>
            <person name="Lang F.B.F."/>
            <person name="Roger A.J."/>
            <person name="Ruiz-Trillo I."/>
            <person name="Young S.K."/>
            <person name="Zeng Q."/>
            <person name="Gargeya S."/>
            <person name="Fitzgerald M."/>
            <person name="Haas B."/>
            <person name="Abouelleil A."/>
            <person name="Alvarado L."/>
            <person name="Arachchi H.M."/>
            <person name="Berlin A."/>
            <person name="Chapman S.B."/>
            <person name="Gearin G."/>
            <person name="Goldberg J."/>
            <person name="Griggs A."/>
            <person name="Gujja S."/>
            <person name="Hansen M."/>
            <person name="Heiman D."/>
            <person name="Howarth C."/>
            <person name="Larimer J."/>
            <person name="Lui A."/>
            <person name="MacDonald P.J.P."/>
            <person name="McCowen C."/>
            <person name="Montmayeur A."/>
            <person name="Murphy C."/>
            <person name="Neiman D."/>
            <person name="Pearson M."/>
            <person name="Priest M."/>
            <person name="Roberts A."/>
            <person name="Saif S."/>
            <person name="Shea T."/>
            <person name="Sisk P."/>
            <person name="Stolte C."/>
            <person name="Sykes S."/>
            <person name="Wortman J."/>
            <person name="Nusbaum C."/>
            <person name="Birren B."/>
        </authorList>
    </citation>
    <scope>NUCLEOTIDE SEQUENCE [LARGE SCALE GENOMIC DNA]</scope>
    <source>
        <strain evidence="13 14">ATCC 38327</strain>
    </source>
</reference>
<dbReference type="Proteomes" id="UP000054350">
    <property type="component" value="Unassembled WGS sequence"/>
</dbReference>
<accession>A0A0L0SAY1</accession>
<dbReference type="GO" id="GO:0000932">
    <property type="term" value="C:P-body"/>
    <property type="evidence" value="ECO:0007669"/>
    <property type="project" value="UniProtKB-SubCell"/>
</dbReference>
<dbReference type="PANTHER" id="PTHR15588">
    <property type="entry name" value="LSM1"/>
    <property type="match status" value="1"/>
</dbReference>
<evidence type="ECO:0000256" key="11">
    <source>
        <dbReference type="RuleBase" id="RU365047"/>
    </source>
</evidence>
<dbReference type="VEuPathDB" id="FungiDB:AMAG_05197"/>
<evidence type="ECO:0000259" key="12">
    <source>
        <dbReference type="PROSITE" id="PS52002"/>
    </source>
</evidence>
<evidence type="ECO:0000256" key="7">
    <source>
        <dbReference type="ARBA" id="ARBA00023274"/>
    </source>
</evidence>
<keyword evidence="4 11" id="KW-0507">mRNA processing</keyword>
<dbReference type="SMART" id="SM00651">
    <property type="entry name" value="Sm"/>
    <property type="match status" value="1"/>
</dbReference>
<protein>
    <recommendedName>
        <fullName evidence="10 11">U6 snRNA-associated Sm-like protein LSm1</fullName>
    </recommendedName>
</protein>
<comment type="function">
    <text evidence="8">Plays a role in the degradation of histone mRNAs, the only eukaryotic mRNAs that are not polyadenylated. Probably also part of an LSm subunits-containing complex involved in the general process of mRNA degradation.</text>
</comment>
<evidence type="ECO:0000313" key="13">
    <source>
        <dbReference type="EMBL" id="KNE59733.1"/>
    </source>
</evidence>
<evidence type="ECO:0000256" key="1">
    <source>
        <dbReference type="ARBA" id="ARBA00006850"/>
    </source>
</evidence>
<dbReference type="GO" id="GO:0008380">
    <property type="term" value="P:RNA splicing"/>
    <property type="evidence" value="ECO:0007669"/>
    <property type="project" value="UniProtKB-KW"/>
</dbReference>
<keyword evidence="7 11" id="KW-0687">Ribonucleoprotein</keyword>
<dbReference type="STRING" id="578462.A0A0L0SAY1"/>
<comment type="function">
    <text evidence="11">Component of the cytoplasmic LSM1-LSM7 complex which is involved in mRNA degradation.</text>
</comment>
<dbReference type="FunFam" id="2.30.30.100:FF:000021">
    <property type="entry name" value="U6 snRNA-associated Sm-like protein LSm1"/>
    <property type="match status" value="1"/>
</dbReference>
<gene>
    <name evidence="11" type="primary">LSM1</name>
    <name evidence="13" type="ORF">AMAG_05197</name>
</gene>
<evidence type="ECO:0000256" key="4">
    <source>
        <dbReference type="ARBA" id="ARBA00022664"/>
    </source>
</evidence>
<keyword evidence="3" id="KW-0597">Phosphoprotein</keyword>
<comment type="similarity">
    <text evidence="1 11">Belongs to the snRNP Sm proteins family.</text>
</comment>
<keyword evidence="2 11" id="KW-0963">Cytoplasm</keyword>
<name>A0A0L0SAY1_ALLM3</name>
<dbReference type="Pfam" id="PF01423">
    <property type="entry name" value="LSM"/>
    <property type="match status" value="1"/>
</dbReference>
<evidence type="ECO:0000256" key="3">
    <source>
        <dbReference type="ARBA" id="ARBA00022553"/>
    </source>
</evidence>
<evidence type="ECO:0000313" key="14">
    <source>
        <dbReference type="Proteomes" id="UP000054350"/>
    </source>
</evidence>
<dbReference type="InterPro" id="IPR001163">
    <property type="entry name" value="Sm_dom_euk/arc"/>
</dbReference>
<keyword evidence="5 11" id="KW-0694">RNA-binding</keyword>
<dbReference type="InterPro" id="IPR047575">
    <property type="entry name" value="Sm"/>
</dbReference>
<dbReference type="GO" id="GO:0000290">
    <property type="term" value="P:deadenylation-dependent decapping of nuclear-transcribed mRNA"/>
    <property type="evidence" value="ECO:0007669"/>
    <property type="project" value="TreeGrafter"/>
</dbReference>
<evidence type="ECO:0000256" key="10">
    <source>
        <dbReference type="ARBA" id="ARBA00067756"/>
    </source>
</evidence>